<comment type="caution">
    <text evidence="3">The sequence shown here is derived from an EMBL/GenBank/DDBJ whole genome shotgun (WGS) entry which is preliminary data.</text>
</comment>
<keyword evidence="1" id="KW-0175">Coiled coil</keyword>
<dbReference type="AlphaFoldDB" id="A0A7J8VZP3"/>
<evidence type="ECO:0000313" key="3">
    <source>
        <dbReference type="EMBL" id="MBA0668291.1"/>
    </source>
</evidence>
<evidence type="ECO:0000256" key="1">
    <source>
        <dbReference type="SAM" id="Coils"/>
    </source>
</evidence>
<dbReference type="OrthoDB" id="989156at2759"/>
<dbReference type="EMBL" id="JABFAB010000013">
    <property type="protein sequence ID" value="MBA0668291.1"/>
    <property type="molecule type" value="Genomic_DNA"/>
</dbReference>
<feature type="domain" description="DUF7745" evidence="2">
    <location>
        <begin position="113"/>
        <end position="184"/>
    </location>
</feature>
<keyword evidence="4" id="KW-1185">Reference proteome</keyword>
<evidence type="ECO:0000313" key="4">
    <source>
        <dbReference type="Proteomes" id="UP000593573"/>
    </source>
</evidence>
<proteinExistence type="predicted"/>
<name>A0A7J8VZP3_9ROSI</name>
<dbReference type="Proteomes" id="UP000593573">
    <property type="component" value="Unassembled WGS sequence"/>
</dbReference>
<sequence length="300" mass="35032">DDKIKQLFYCNYGDFPYLLDIKVDKHLFRAFAQYWNPAYSWKGGFAFTAKALGHINEPVSDLFDRLDKKVTPVPAILAETFRSLNTCRRAGEGRFIGRAQLLQVWLHSHFWKVEKCGDFNWVPLLGIWGAVGYAPLLVLRQNRSRQFTPVSQRLAQCEFLYKGDTYKKKVREISNAWNRTRRMKRFAANPMTTLEKGKNKAKEDLDSLKTDYKKLRLSIRTAGQKIKEEKSRASQWERKFRDAQAREDVLQRSLVEVKMRRDRDYVMGAGLTQVREVANHLQILQVQADVLSLKYESESD</sequence>
<feature type="coiled-coil region" evidence="1">
    <location>
        <begin position="191"/>
        <end position="246"/>
    </location>
</feature>
<feature type="non-terminal residue" evidence="3">
    <location>
        <position position="300"/>
    </location>
</feature>
<gene>
    <name evidence="3" type="ORF">Goklo_001222</name>
</gene>
<evidence type="ECO:0000259" key="2">
    <source>
        <dbReference type="Pfam" id="PF24924"/>
    </source>
</evidence>
<dbReference type="Pfam" id="PF24924">
    <property type="entry name" value="DUF7745"/>
    <property type="match status" value="1"/>
</dbReference>
<dbReference type="PANTHER" id="PTHR48200:SF1">
    <property type="entry name" value="AMINOTRANSFERASE-LIKE PLANT MOBILE DOMAIN-CONTAINING PROTEIN"/>
    <property type="match status" value="1"/>
</dbReference>
<protein>
    <recommendedName>
        <fullName evidence="2">DUF7745 domain-containing protein</fullName>
    </recommendedName>
</protein>
<organism evidence="3 4">
    <name type="scientific">Gossypium klotzschianum</name>
    <dbReference type="NCBI Taxonomy" id="34286"/>
    <lineage>
        <taxon>Eukaryota</taxon>
        <taxon>Viridiplantae</taxon>
        <taxon>Streptophyta</taxon>
        <taxon>Embryophyta</taxon>
        <taxon>Tracheophyta</taxon>
        <taxon>Spermatophyta</taxon>
        <taxon>Magnoliopsida</taxon>
        <taxon>eudicotyledons</taxon>
        <taxon>Gunneridae</taxon>
        <taxon>Pentapetalae</taxon>
        <taxon>rosids</taxon>
        <taxon>malvids</taxon>
        <taxon>Malvales</taxon>
        <taxon>Malvaceae</taxon>
        <taxon>Malvoideae</taxon>
        <taxon>Gossypium</taxon>
    </lineage>
</organism>
<reference evidence="3 4" key="1">
    <citation type="journal article" date="2019" name="Genome Biol. Evol.">
        <title>Insights into the evolution of the New World diploid cottons (Gossypium, subgenus Houzingenia) based on genome sequencing.</title>
        <authorList>
            <person name="Grover C.E."/>
            <person name="Arick M.A. 2nd"/>
            <person name="Thrash A."/>
            <person name="Conover J.L."/>
            <person name="Sanders W.S."/>
            <person name="Peterson D.G."/>
            <person name="Frelichowski J.E."/>
            <person name="Scheffler J.A."/>
            <person name="Scheffler B.E."/>
            <person name="Wendel J.F."/>
        </authorList>
    </citation>
    <scope>NUCLEOTIDE SEQUENCE [LARGE SCALE GENOMIC DNA]</scope>
    <source>
        <strain evidence="3">57</strain>
        <tissue evidence="3">Leaf</tissue>
    </source>
</reference>
<accession>A0A7J8VZP3</accession>
<dbReference type="InterPro" id="IPR056647">
    <property type="entry name" value="DUF7745"/>
</dbReference>
<dbReference type="PANTHER" id="PTHR48200">
    <property type="entry name" value="PROTEIN, PUTATIVE-RELATED"/>
    <property type="match status" value="1"/>
</dbReference>